<evidence type="ECO:0000313" key="1">
    <source>
        <dbReference type="EMBL" id="CZR62669.1"/>
    </source>
</evidence>
<gene>
    <name evidence="1" type="ORF">PAC_12566</name>
</gene>
<proteinExistence type="predicted"/>
<reference evidence="1 2" key="1">
    <citation type="submission" date="2016-03" db="EMBL/GenBank/DDBJ databases">
        <authorList>
            <person name="Ploux O."/>
        </authorList>
    </citation>
    <scope>NUCLEOTIDE SEQUENCE [LARGE SCALE GENOMIC DNA]</scope>
    <source>
        <strain evidence="1 2">UAMH 11012</strain>
    </source>
</reference>
<dbReference type="AlphaFoldDB" id="A0A1L7XCA9"/>
<evidence type="ECO:0000313" key="2">
    <source>
        <dbReference type="Proteomes" id="UP000184330"/>
    </source>
</evidence>
<accession>A0A1L7XCA9</accession>
<organism evidence="1 2">
    <name type="scientific">Phialocephala subalpina</name>
    <dbReference type="NCBI Taxonomy" id="576137"/>
    <lineage>
        <taxon>Eukaryota</taxon>
        <taxon>Fungi</taxon>
        <taxon>Dikarya</taxon>
        <taxon>Ascomycota</taxon>
        <taxon>Pezizomycotina</taxon>
        <taxon>Leotiomycetes</taxon>
        <taxon>Helotiales</taxon>
        <taxon>Mollisiaceae</taxon>
        <taxon>Phialocephala</taxon>
        <taxon>Phialocephala fortinii species complex</taxon>
    </lineage>
</organism>
<protein>
    <submittedName>
        <fullName evidence="1">Uncharacterized protein</fullName>
    </submittedName>
</protein>
<sequence>MSSTKITGSYKRNFPALAQAVKTQTTKTVPVPGKTLTPEQHVASMPACSALAFNPTTSTFTTTLSHLDLLSPKSSTTRTQLRRSFFSNLSIYAKHSSLITAIHLVIQCPKPTKADASLIRSVVKEMDKFKNLDKMTVLRKTKTVDWKQVKLLMPLYGLSYTEWTVEIEESERSERYEMREGGSWDLRLLALRSKLGLKGI</sequence>
<dbReference type="EMBL" id="FJOG01000021">
    <property type="protein sequence ID" value="CZR62669.1"/>
    <property type="molecule type" value="Genomic_DNA"/>
</dbReference>
<keyword evidence="2" id="KW-1185">Reference proteome</keyword>
<name>A0A1L7XCA9_9HELO</name>
<dbReference type="Proteomes" id="UP000184330">
    <property type="component" value="Unassembled WGS sequence"/>
</dbReference>